<geneLocation type="chloroplast" evidence="2"/>
<keyword evidence="1" id="KW-0472">Membrane</keyword>
<name>A0A6M8B1B0_SANAL</name>
<organism evidence="2">
    <name type="scientific">Santalum album</name>
    <name type="common">Indian sandalwood</name>
    <dbReference type="NCBI Taxonomy" id="35974"/>
    <lineage>
        <taxon>Eukaryota</taxon>
        <taxon>Viridiplantae</taxon>
        <taxon>Streptophyta</taxon>
        <taxon>Embryophyta</taxon>
        <taxon>Tracheophyta</taxon>
        <taxon>Spermatophyta</taxon>
        <taxon>Magnoliopsida</taxon>
        <taxon>eudicotyledons</taxon>
        <taxon>Gunneridae</taxon>
        <taxon>Pentapetalae</taxon>
        <taxon>Santalales</taxon>
        <taxon>Santalaceae</taxon>
        <taxon>Santalum</taxon>
    </lineage>
</organism>
<keyword evidence="1" id="KW-1133">Transmembrane helix</keyword>
<reference evidence="2" key="1">
    <citation type="journal article" date="2020" name="Mitochondrial DNA Part B Resour">
        <title>The complete chloroplast genome sequence of Santalum album.</title>
        <authorList>
            <person name="Yang D."/>
            <person name="Qiu Q."/>
            <person name="Xu L."/>
            <person name="Xu Y."/>
            <person name="Wang Y."/>
        </authorList>
    </citation>
    <scope>NUCLEOTIDE SEQUENCE</scope>
</reference>
<protein>
    <submittedName>
        <fullName evidence="2">NADH-plastoquinone oxidoreductase subunit 4</fullName>
    </submittedName>
</protein>
<keyword evidence="1" id="KW-0812">Transmembrane</keyword>
<feature type="transmembrane region" description="Helical" evidence="1">
    <location>
        <begin position="6"/>
        <end position="27"/>
    </location>
</feature>
<evidence type="ECO:0000256" key="1">
    <source>
        <dbReference type="SAM" id="Phobius"/>
    </source>
</evidence>
<keyword evidence="2" id="KW-0150">Chloroplast</keyword>
<sequence>MNYFLWSTRILVFLIFVGFFLIFFVLYRGNKITDPYTICIWVYKPLLTRPVHSVIITNWIGRFINTPGRGL</sequence>
<proteinExistence type="predicted"/>
<accession>A0A6M8B1B0</accession>
<dbReference type="EMBL" id="MN106256">
    <property type="protein sequence ID" value="QKD76370.1"/>
    <property type="molecule type" value="Genomic_DNA"/>
</dbReference>
<gene>
    <name evidence="2" type="primary">ndhD</name>
</gene>
<evidence type="ECO:0000313" key="2">
    <source>
        <dbReference type="EMBL" id="QKD76370.1"/>
    </source>
</evidence>
<keyword evidence="2" id="KW-0934">Plastid</keyword>
<dbReference type="AlphaFoldDB" id="A0A6M8B1B0"/>